<dbReference type="AlphaFoldDB" id="A0A2T0FFD7"/>
<dbReference type="Pfam" id="PF00557">
    <property type="entry name" value="Peptidase_M24"/>
    <property type="match status" value="1"/>
</dbReference>
<keyword evidence="4" id="KW-1185">Reference proteome</keyword>
<dbReference type="InterPro" id="IPR000994">
    <property type="entry name" value="Pept_M24"/>
</dbReference>
<dbReference type="Proteomes" id="UP000238350">
    <property type="component" value="Unassembled WGS sequence"/>
</dbReference>
<feature type="domain" description="Peptidase M24" evidence="2">
    <location>
        <begin position="15"/>
        <end position="169"/>
    </location>
</feature>
<dbReference type="OrthoDB" id="5876363at2759"/>
<dbReference type="PANTHER" id="PTHR10804:SF11">
    <property type="entry name" value="PROLIFERATION-ASSOCIATED PROTEIN 2G4"/>
    <property type="match status" value="1"/>
</dbReference>
<evidence type="ECO:0000313" key="4">
    <source>
        <dbReference type="Proteomes" id="UP000238350"/>
    </source>
</evidence>
<dbReference type="CDD" id="cd01089">
    <property type="entry name" value="PA2G4-like"/>
    <property type="match status" value="1"/>
</dbReference>
<dbReference type="InterPro" id="IPR047113">
    <property type="entry name" value="PA2G4/ARX1"/>
</dbReference>
<dbReference type="Gene3D" id="3.90.230.10">
    <property type="entry name" value="Creatinase/methionine aminopeptidase superfamily"/>
    <property type="match status" value="1"/>
</dbReference>
<proteinExistence type="inferred from homology"/>
<protein>
    <submittedName>
        <fullName evidence="3">Curved DNA-binding protein</fullName>
    </submittedName>
</protein>
<dbReference type="InterPro" id="IPR036388">
    <property type="entry name" value="WH-like_DNA-bd_sf"/>
</dbReference>
<comment type="similarity">
    <text evidence="1">Belongs to the peptidase M24 family.</text>
</comment>
<dbReference type="Gene3D" id="1.10.10.10">
    <property type="entry name" value="Winged helix-like DNA-binding domain superfamily/Winged helix DNA-binding domain"/>
    <property type="match status" value="1"/>
</dbReference>
<name>A0A2T0FFD7_9ASCO</name>
<dbReference type="RefSeq" id="XP_024663641.1">
    <property type="nucleotide sequence ID" value="XM_024807873.1"/>
</dbReference>
<dbReference type="InterPro" id="IPR036390">
    <property type="entry name" value="WH_DNA-bd_sf"/>
</dbReference>
<dbReference type="InterPro" id="IPR036005">
    <property type="entry name" value="Creatinase/aminopeptidase-like"/>
</dbReference>
<gene>
    <name evidence="3" type="ORF">B9G98_01315</name>
</gene>
<evidence type="ECO:0000256" key="1">
    <source>
        <dbReference type="ARBA" id="ARBA00007319"/>
    </source>
</evidence>
<dbReference type="PANTHER" id="PTHR10804">
    <property type="entry name" value="PROTEASE FAMILY M24 METHIONYL AMINOPEPTIDASE, AMINOPEPTIDASE P"/>
    <property type="match status" value="1"/>
</dbReference>
<organism evidence="3 4">
    <name type="scientific">Wickerhamiella sorbophila</name>
    <dbReference type="NCBI Taxonomy" id="45607"/>
    <lineage>
        <taxon>Eukaryota</taxon>
        <taxon>Fungi</taxon>
        <taxon>Dikarya</taxon>
        <taxon>Ascomycota</taxon>
        <taxon>Saccharomycotina</taxon>
        <taxon>Dipodascomycetes</taxon>
        <taxon>Dipodascales</taxon>
        <taxon>Trichomonascaceae</taxon>
        <taxon>Wickerhamiella</taxon>
    </lineage>
</organism>
<evidence type="ECO:0000313" key="3">
    <source>
        <dbReference type="EMBL" id="PRT53695.1"/>
    </source>
</evidence>
<reference evidence="3 4" key="1">
    <citation type="submission" date="2017-04" db="EMBL/GenBank/DDBJ databases">
        <title>Genome sequencing of [Candida] sorbophila.</title>
        <authorList>
            <person name="Ahn J.O."/>
        </authorList>
    </citation>
    <scope>NUCLEOTIDE SEQUENCE [LARGE SCALE GENOMIC DNA]</scope>
    <source>
        <strain evidence="3 4">DS02</strain>
    </source>
</reference>
<accession>A0A2T0FFD7</accession>
<dbReference type="STRING" id="45607.A0A2T0FFD7"/>
<dbReference type="SUPFAM" id="SSF55920">
    <property type="entry name" value="Creatinase/aminopeptidase"/>
    <property type="match status" value="1"/>
</dbReference>
<dbReference type="SUPFAM" id="SSF46785">
    <property type="entry name" value="Winged helix' DNA-binding domain"/>
    <property type="match status" value="1"/>
</dbReference>
<keyword evidence="3" id="KW-0238">DNA-binding</keyword>
<sequence length="370" mass="40435">MSEVQTVANPDVVTKYKIAGEIAGRVLEQVKALAVPGAKIADLCVKGDELLNEELAKVYNNKKVTKGIAFPTCVSPNDCVAHFNPLSTDKEAEIELKTGDVIKISLGAQVDGYPSILADTIVVGESKVEGAVADMIAAAYYATEAALRTFKPGNRNWDVTKVVDEVVKDFDCVPLEGMMSQQHLKDTMDGKKKIILNPSEQQRKDFESVKFEEDEVYGLDVIVTSAGSAKAGPKDTPTTIYKKTALTYQLKLKTSRQAISEIQKKCGNFPFTVRMLEDQKRARMALQEPLNHGLLDAFEVVYAKQGTPVVQLFTTFAITKNGILKFASAPAPDFTKIATTKKVVNEDLVALLNTSLRTNKKKKKAAKTEA</sequence>
<dbReference type="GO" id="GO:0003677">
    <property type="term" value="F:DNA binding"/>
    <property type="evidence" value="ECO:0007669"/>
    <property type="project" value="UniProtKB-KW"/>
</dbReference>
<dbReference type="GeneID" id="36515064"/>
<comment type="caution">
    <text evidence="3">The sequence shown here is derived from an EMBL/GenBank/DDBJ whole genome shotgun (WGS) entry which is preliminary data.</text>
</comment>
<dbReference type="EMBL" id="NDIQ01000001">
    <property type="protein sequence ID" value="PRT53695.1"/>
    <property type="molecule type" value="Genomic_DNA"/>
</dbReference>
<dbReference type="FunFam" id="1.10.10.10:FF:000029">
    <property type="entry name" value="Proliferation-associated 2G4, a"/>
    <property type="match status" value="1"/>
</dbReference>
<evidence type="ECO:0000259" key="2">
    <source>
        <dbReference type="Pfam" id="PF00557"/>
    </source>
</evidence>